<dbReference type="PANTHER" id="PTHR11993:SF10">
    <property type="entry name" value="NADH DEHYDROGENASE [UBIQUINONE] IRON-SULFUR PROTEIN 2, MITOCHONDRIAL"/>
    <property type="match status" value="1"/>
</dbReference>
<dbReference type="Gene3D" id="1.10.645.10">
    <property type="entry name" value="Cytochrome-c3 Hydrogenase, chain B"/>
    <property type="match status" value="1"/>
</dbReference>
<evidence type="ECO:0000256" key="2">
    <source>
        <dbReference type="ARBA" id="ARBA00022448"/>
    </source>
</evidence>
<sequence>MYPTVINEKWTPPPWNDKDPPAEKDVSNLTINFGPQHPAAHGVLRLVMELSGESVKKCDPHIGLLHRGTEKLIEYKTYLQALPYFDRLDYVSMMCNEEAYSLAVEKLLNIQAPPRAQWIRGVQFICSPAKYEYICL</sequence>
<dbReference type="SUPFAM" id="SSF56762">
    <property type="entry name" value="HydB/Nqo4-like"/>
    <property type="match status" value="1"/>
</dbReference>
<keyword evidence="4" id="KW-0520">NAD</keyword>
<dbReference type="EMBL" id="JAHUTI010053801">
    <property type="protein sequence ID" value="MED6249906.1"/>
    <property type="molecule type" value="Genomic_DNA"/>
</dbReference>
<dbReference type="InterPro" id="IPR022885">
    <property type="entry name" value="NDH1_su_D/H"/>
</dbReference>
<reference evidence="5 6" key="1">
    <citation type="submission" date="2021-07" db="EMBL/GenBank/DDBJ databases">
        <authorList>
            <person name="Palmer J.M."/>
        </authorList>
    </citation>
    <scope>NUCLEOTIDE SEQUENCE [LARGE SCALE GENOMIC DNA]</scope>
    <source>
        <strain evidence="5 6">AT_MEX2019</strain>
        <tissue evidence="5">Muscle</tissue>
    </source>
</reference>
<comment type="similarity">
    <text evidence="1">Belongs to the complex I 49 kDa subunit family.</text>
</comment>
<protein>
    <submittedName>
        <fullName evidence="5">NADH dehydrogenase Fe-S protein subunit 2 ndufs2</fullName>
    </submittedName>
</protein>
<accession>A0ABU7BGX6</accession>
<evidence type="ECO:0000256" key="4">
    <source>
        <dbReference type="ARBA" id="ARBA00023027"/>
    </source>
</evidence>
<evidence type="ECO:0000256" key="1">
    <source>
        <dbReference type="ARBA" id="ARBA00005769"/>
    </source>
</evidence>
<comment type="caution">
    <text evidence="5">The sequence shown here is derived from an EMBL/GenBank/DDBJ whole genome shotgun (WGS) entry which is preliminary data.</text>
</comment>
<evidence type="ECO:0000256" key="3">
    <source>
        <dbReference type="ARBA" id="ARBA00022967"/>
    </source>
</evidence>
<gene>
    <name evidence="5" type="primary">NDUFS2_2</name>
    <name evidence="5" type="ORF">ATANTOWER_021530</name>
</gene>
<name>A0ABU7BGX6_9TELE</name>
<keyword evidence="3" id="KW-1278">Translocase</keyword>
<organism evidence="5 6">
    <name type="scientific">Ataeniobius toweri</name>
    <dbReference type="NCBI Taxonomy" id="208326"/>
    <lineage>
        <taxon>Eukaryota</taxon>
        <taxon>Metazoa</taxon>
        <taxon>Chordata</taxon>
        <taxon>Craniata</taxon>
        <taxon>Vertebrata</taxon>
        <taxon>Euteleostomi</taxon>
        <taxon>Actinopterygii</taxon>
        <taxon>Neopterygii</taxon>
        <taxon>Teleostei</taxon>
        <taxon>Neoteleostei</taxon>
        <taxon>Acanthomorphata</taxon>
        <taxon>Ovalentaria</taxon>
        <taxon>Atherinomorphae</taxon>
        <taxon>Cyprinodontiformes</taxon>
        <taxon>Goodeidae</taxon>
        <taxon>Ataeniobius</taxon>
    </lineage>
</organism>
<dbReference type="InterPro" id="IPR014029">
    <property type="entry name" value="NADH_UbQ_OxRdtase_49kDa_CS"/>
</dbReference>
<dbReference type="InterPro" id="IPR029014">
    <property type="entry name" value="NiFe-Hase_large"/>
</dbReference>
<keyword evidence="2" id="KW-0813">Transport</keyword>
<evidence type="ECO:0000313" key="6">
    <source>
        <dbReference type="Proteomes" id="UP001345963"/>
    </source>
</evidence>
<dbReference type="Proteomes" id="UP001345963">
    <property type="component" value="Unassembled WGS sequence"/>
</dbReference>
<keyword evidence="6" id="KW-1185">Reference proteome</keyword>
<dbReference type="PROSITE" id="PS00535">
    <property type="entry name" value="COMPLEX1_49K"/>
    <property type="match status" value="1"/>
</dbReference>
<dbReference type="PANTHER" id="PTHR11993">
    <property type="entry name" value="NADH-UBIQUINONE OXIDOREDUCTASE 49 KDA SUBUNIT"/>
    <property type="match status" value="1"/>
</dbReference>
<evidence type="ECO:0000313" key="5">
    <source>
        <dbReference type="EMBL" id="MED6249906.1"/>
    </source>
</evidence>
<proteinExistence type="inferred from homology"/>